<organism evidence="7 8">
    <name type="scientific">Photobacterium atrarenae</name>
    <dbReference type="NCBI Taxonomy" id="865757"/>
    <lineage>
        <taxon>Bacteria</taxon>
        <taxon>Pseudomonadati</taxon>
        <taxon>Pseudomonadota</taxon>
        <taxon>Gammaproteobacteria</taxon>
        <taxon>Vibrionales</taxon>
        <taxon>Vibrionaceae</taxon>
        <taxon>Photobacterium</taxon>
    </lineage>
</organism>
<evidence type="ECO:0000256" key="3">
    <source>
        <dbReference type="ARBA" id="ARBA00022448"/>
    </source>
</evidence>
<dbReference type="Proteomes" id="UP001057998">
    <property type="component" value="Chromosome 2"/>
</dbReference>
<gene>
    <name evidence="7" type="ORF">NNL38_18890</name>
</gene>
<keyword evidence="4" id="KW-0406">Ion transport</keyword>
<protein>
    <submittedName>
        <fullName evidence="7">ABC transporter substrate-binding protein</fullName>
    </submittedName>
</protein>
<evidence type="ECO:0000256" key="1">
    <source>
        <dbReference type="ARBA" id="ARBA00004196"/>
    </source>
</evidence>
<dbReference type="PANTHER" id="PTHR30532">
    <property type="entry name" value="IRON III DICITRATE-BINDING PERIPLASMIC PROTEIN"/>
    <property type="match status" value="1"/>
</dbReference>
<keyword evidence="4" id="KW-0410">Iron transport</keyword>
<keyword evidence="4" id="KW-0408">Iron</keyword>
<comment type="similarity">
    <text evidence="2">Belongs to the bacterial solute-binding protein 8 family.</text>
</comment>
<sequence length="296" mass="32705">MFAMLLMLSAGVSAKTYQHELGTAELSAPPKKVVSLDWVLTETLLTLDVAPQAIADVSGYQEWVSLPVLPEGVVDVGSRREPNLELLAQLKPDVILMSKHLAPAYEKLSAIAPTLVYSVYSEKKAPYQQAEVITRQLGVLFEREAKAEQVIDATRERLAQNGQRLKTAGMASHPLLIVRFIGDKHLRIHGEGSLAQNTLARMGLKSGWAHETNLWGFSSAGMEKLAPLQQASVVYFGPLDEQVQQTVFNTPLWRAMAFSREKRVYELPAIWSFGGLKAAERLSEQVTQRLLAGQQS</sequence>
<evidence type="ECO:0000259" key="6">
    <source>
        <dbReference type="PROSITE" id="PS50983"/>
    </source>
</evidence>
<dbReference type="Pfam" id="PF01497">
    <property type="entry name" value="Peripla_BP_2"/>
    <property type="match status" value="1"/>
</dbReference>
<evidence type="ECO:0000256" key="2">
    <source>
        <dbReference type="ARBA" id="ARBA00008814"/>
    </source>
</evidence>
<dbReference type="Gene3D" id="3.40.50.1980">
    <property type="entry name" value="Nitrogenase molybdenum iron protein domain"/>
    <property type="match status" value="2"/>
</dbReference>
<comment type="subcellular location">
    <subcellularLocation>
        <location evidence="1">Cell envelope</location>
    </subcellularLocation>
</comment>
<dbReference type="PRINTS" id="PR01715">
    <property type="entry name" value="FERRIBNDNGPP"/>
</dbReference>
<proteinExistence type="inferred from homology"/>
<evidence type="ECO:0000313" key="8">
    <source>
        <dbReference type="Proteomes" id="UP001057998"/>
    </source>
</evidence>
<name>A0ABY5GPR9_9GAMM</name>
<accession>A0ABY5GPR9</accession>
<keyword evidence="5" id="KW-0732">Signal</keyword>
<dbReference type="PROSITE" id="PS50983">
    <property type="entry name" value="FE_B12_PBP"/>
    <property type="match status" value="1"/>
</dbReference>
<keyword evidence="3" id="KW-0813">Transport</keyword>
<dbReference type="PANTHER" id="PTHR30532:SF1">
    <property type="entry name" value="IRON(3+)-HYDROXAMATE-BINDING PROTEIN FHUD"/>
    <property type="match status" value="1"/>
</dbReference>
<evidence type="ECO:0000256" key="4">
    <source>
        <dbReference type="ARBA" id="ARBA00022496"/>
    </source>
</evidence>
<dbReference type="CDD" id="cd01146">
    <property type="entry name" value="FhuD"/>
    <property type="match status" value="1"/>
</dbReference>
<keyword evidence="8" id="KW-1185">Reference proteome</keyword>
<dbReference type="InterPro" id="IPR051313">
    <property type="entry name" value="Bact_iron-sidero_bind"/>
</dbReference>
<dbReference type="EMBL" id="CP101509">
    <property type="protein sequence ID" value="UTV30918.1"/>
    <property type="molecule type" value="Genomic_DNA"/>
</dbReference>
<dbReference type="SUPFAM" id="SSF53807">
    <property type="entry name" value="Helical backbone' metal receptor"/>
    <property type="match status" value="1"/>
</dbReference>
<evidence type="ECO:0000313" key="7">
    <source>
        <dbReference type="EMBL" id="UTV30918.1"/>
    </source>
</evidence>
<dbReference type="InterPro" id="IPR002491">
    <property type="entry name" value="ABC_transptr_periplasmic_BD"/>
</dbReference>
<evidence type="ECO:0000256" key="5">
    <source>
        <dbReference type="ARBA" id="ARBA00022729"/>
    </source>
</evidence>
<feature type="domain" description="Fe/B12 periplasmic-binding" evidence="6">
    <location>
        <begin position="32"/>
        <end position="294"/>
    </location>
</feature>
<reference evidence="7" key="1">
    <citation type="submission" date="2022-07" db="EMBL/GenBank/DDBJ databases">
        <title>Genome sequencing of Photobacterium atrarenae GJH2-4.</title>
        <authorList>
            <person name="Park S.-J."/>
        </authorList>
    </citation>
    <scope>NUCLEOTIDE SEQUENCE</scope>
    <source>
        <strain evidence="7">GJH2-4</strain>
    </source>
</reference>